<dbReference type="EMBL" id="MTYJ01000106">
    <property type="protein sequence ID" value="OQV14358.1"/>
    <property type="molecule type" value="Genomic_DNA"/>
</dbReference>
<evidence type="ECO:0000313" key="4">
    <source>
        <dbReference type="Proteomes" id="UP000192578"/>
    </source>
</evidence>
<feature type="region of interest" description="Disordered" evidence="1">
    <location>
        <begin position="342"/>
        <end position="376"/>
    </location>
</feature>
<feature type="compositionally biased region" description="Gly residues" evidence="1">
    <location>
        <begin position="418"/>
        <end position="433"/>
    </location>
</feature>
<dbReference type="Pfam" id="PF08743">
    <property type="entry name" value="Nse4_C"/>
    <property type="match status" value="1"/>
</dbReference>
<name>A0A1W0WGN0_HYPEX</name>
<keyword evidence="4" id="KW-1185">Reference proteome</keyword>
<protein>
    <recommendedName>
        <fullName evidence="2">Non-structural maintenance of chromosome element 4 C-terminal domain-containing protein</fullName>
    </recommendedName>
</protein>
<gene>
    <name evidence="3" type="ORF">BV898_11476</name>
</gene>
<sequence>MPRRKDSSTWKVLPTRTPTSAAPTPSTVVPKDTNLEAALADLSELDLLNTVTAEEEGENDGALTTSALKRASLNQQKLYRVGRLIGQKGTPNQVMRDAQISRQINQAATSAIKRIRPSSNLWSGDASKKFTRLLLSQLDRRCVGPEDDDDDVGGGRPAAIMDDIYCNTFVDEYLGDCMAGCVGYLSPLLATAQGDGGKPPAPLRATRTPTQRGSIKFPTPVPLRGAPSLIQSRFLSGPPRLQPGSFAPLTGTLGRTLNATQAPALDSTAGDADDLYQRIEAANRLNGKLPICMLRILIDQKSFQKSVRNFFVFSHLLHDRLVEMTIDPSGLPLCAPIKSSFGKRASSPGMFDDEDDDLDGGGPDGGPDGEGQAPTGKTIMLSLNEGEWRRLVQLMQKTTRGGGGPSGPIQGSGPSGSIQGGGPSGPIQGGGPSGSIQKSQEV</sequence>
<evidence type="ECO:0000256" key="1">
    <source>
        <dbReference type="SAM" id="MobiDB-lite"/>
    </source>
</evidence>
<evidence type="ECO:0000313" key="3">
    <source>
        <dbReference type="EMBL" id="OQV14358.1"/>
    </source>
</evidence>
<feature type="region of interest" description="Disordered" evidence="1">
    <location>
        <begin position="193"/>
        <end position="218"/>
    </location>
</feature>
<evidence type="ECO:0000259" key="2">
    <source>
        <dbReference type="Pfam" id="PF08743"/>
    </source>
</evidence>
<feature type="compositionally biased region" description="Gly residues" evidence="1">
    <location>
        <begin position="360"/>
        <end position="369"/>
    </location>
</feature>
<dbReference type="Proteomes" id="UP000192578">
    <property type="component" value="Unassembled WGS sequence"/>
</dbReference>
<accession>A0A1W0WGN0</accession>
<reference evidence="4" key="1">
    <citation type="submission" date="2017-01" db="EMBL/GenBank/DDBJ databases">
        <title>Comparative genomics of anhydrobiosis in the tardigrade Hypsibius dujardini.</title>
        <authorList>
            <person name="Yoshida Y."/>
            <person name="Koutsovoulos G."/>
            <person name="Laetsch D."/>
            <person name="Stevens L."/>
            <person name="Kumar S."/>
            <person name="Horikawa D."/>
            <person name="Ishino K."/>
            <person name="Komine S."/>
            <person name="Tomita M."/>
            <person name="Blaxter M."/>
            <person name="Arakawa K."/>
        </authorList>
    </citation>
    <scope>NUCLEOTIDE SEQUENCE [LARGE SCALE GENOMIC DNA]</scope>
    <source>
        <strain evidence="4">Z151</strain>
    </source>
</reference>
<organism evidence="3 4">
    <name type="scientific">Hypsibius exemplaris</name>
    <name type="common">Freshwater tardigrade</name>
    <dbReference type="NCBI Taxonomy" id="2072580"/>
    <lineage>
        <taxon>Eukaryota</taxon>
        <taxon>Metazoa</taxon>
        <taxon>Ecdysozoa</taxon>
        <taxon>Tardigrada</taxon>
        <taxon>Eutardigrada</taxon>
        <taxon>Parachela</taxon>
        <taxon>Hypsibioidea</taxon>
        <taxon>Hypsibiidae</taxon>
        <taxon>Hypsibius</taxon>
    </lineage>
</organism>
<proteinExistence type="predicted"/>
<feature type="region of interest" description="Disordered" evidence="1">
    <location>
        <begin position="1"/>
        <end position="29"/>
    </location>
</feature>
<feature type="region of interest" description="Disordered" evidence="1">
    <location>
        <begin position="391"/>
        <end position="442"/>
    </location>
</feature>
<dbReference type="InterPro" id="IPR014854">
    <property type="entry name" value="Nse4_C"/>
</dbReference>
<comment type="caution">
    <text evidence="3">The sequence shown here is derived from an EMBL/GenBank/DDBJ whole genome shotgun (WGS) entry which is preliminary data.</text>
</comment>
<feature type="domain" description="Non-structural maintenance of chromosome element 4 C-terminal" evidence="2">
    <location>
        <begin position="290"/>
        <end position="339"/>
    </location>
</feature>
<feature type="compositionally biased region" description="Low complexity" evidence="1">
    <location>
        <begin position="407"/>
        <end position="417"/>
    </location>
</feature>
<feature type="compositionally biased region" description="Low complexity" evidence="1">
    <location>
        <begin position="14"/>
        <end position="29"/>
    </location>
</feature>
<dbReference type="AlphaFoldDB" id="A0A1W0WGN0"/>